<evidence type="ECO:0000256" key="1">
    <source>
        <dbReference type="SAM" id="MobiDB-lite"/>
    </source>
</evidence>
<feature type="region of interest" description="Disordered" evidence="1">
    <location>
        <begin position="27"/>
        <end position="53"/>
    </location>
</feature>
<protein>
    <submittedName>
        <fullName evidence="2">Uncharacterized protein</fullName>
    </submittedName>
</protein>
<dbReference type="EMBL" id="JACHWS010000001">
    <property type="protein sequence ID" value="MBB3035875.1"/>
    <property type="molecule type" value="Genomic_DNA"/>
</dbReference>
<feature type="compositionally biased region" description="Basic and acidic residues" evidence="1">
    <location>
        <begin position="38"/>
        <end position="53"/>
    </location>
</feature>
<dbReference type="RefSeq" id="WP_183377446.1">
    <property type="nucleotide sequence ID" value="NZ_BDDI01000005.1"/>
</dbReference>
<comment type="caution">
    <text evidence="2">The sequence shown here is derived from an EMBL/GenBank/DDBJ whole genome shotgun (WGS) entry which is preliminary data.</text>
</comment>
<keyword evidence="3" id="KW-1185">Reference proteome</keyword>
<evidence type="ECO:0000313" key="3">
    <source>
        <dbReference type="Proteomes" id="UP000567922"/>
    </source>
</evidence>
<dbReference type="Proteomes" id="UP000567922">
    <property type="component" value="Unassembled WGS sequence"/>
</dbReference>
<name>A0A839RGY8_9ACTN</name>
<dbReference type="AlphaFoldDB" id="A0A839RGY8"/>
<organism evidence="2 3">
    <name type="scientific">Hoyosella altamirensis</name>
    <dbReference type="NCBI Taxonomy" id="616997"/>
    <lineage>
        <taxon>Bacteria</taxon>
        <taxon>Bacillati</taxon>
        <taxon>Actinomycetota</taxon>
        <taxon>Actinomycetes</taxon>
        <taxon>Mycobacteriales</taxon>
        <taxon>Hoyosellaceae</taxon>
        <taxon>Hoyosella</taxon>
    </lineage>
</organism>
<proteinExistence type="predicted"/>
<gene>
    <name evidence="2" type="ORF">FHU29_000309</name>
</gene>
<accession>A0A839RGY8</accession>
<sequence length="53" mass="5794">MSAEEVAEGAVARARRKAALDAVFGEVLPGDRPVSSETHSDRWLMENRPPHHG</sequence>
<reference evidence="2 3" key="1">
    <citation type="submission" date="2020-08" db="EMBL/GenBank/DDBJ databases">
        <title>Sequencing the genomes of 1000 actinobacteria strains.</title>
        <authorList>
            <person name="Klenk H.-P."/>
        </authorList>
    </citation>
    <scope>NUCLEOTIDE SEQUENCE [LARGE SCALE GENOMIC DNA]</scope>
    <source>
        <strain evidence="2 3">DSM 45258</strain>
    </source>
</reference>
<evidence type="ECO:0000313" key="2">
    <source>
        <dbReference type="EMBL" id="MBB3035875.1"/>
    </source>
</evidence>